<reference evidence="1 2" key="1">
    <citation type="journal article" date="2022" name="bioRxiv">
        <title>The genome of the oomycete Peronosclerospora sorghi, a cosmopolitan pathogen of maize and sorghum, is inflated with dispersed pseudogenes.</title>
        <authorList>
            <person name="Fletcher K."/>
            <person name="Martin F."/>
            <person name="Isakeit T."/>
            <person name="Cavanaugh K."/>
            <person name="Magill C."/>
            <person name="Michelmore R."/>
        </authorList>
    </citation>
    <scope>NUCLEOTIDE SEQUENCE [LARGE SCALE GENOMIC DNA]</scope>
    <source>
        <strain evidence="1">P6</strain>
    </source>
</reference>
<evidence type="ECO:0000313" key="1">
    <source>
        <dbReference type="EMBL" id="KAI9921761.1"/>
    </source>
</evidence>
<accession>A0ACC0WU32</accession>
<dbReference type="EMBL" id="CM047580">
    <property type="protein sequence ID" value="KAI9921761.1"/>
    <property type="molecule type" value="Genomic_DNA"/>
</dbReference>
<protein>
    <submittedName>
        <fullName evidence="1">Uncharacterized protein</fullName>
    </submittedName>
</protein>
<name>A0ACC0WU32_9STRA</name>
<organism evidence="1 2">
    <name type="scientific">Peronosclerospora sorghi</name>
    <dbReference type="NCBI Taxonomy" id="230839"/>
    <lineage>
        <taxon>Eukaryota</taxon>
        <taxon>Sar</taxon>
        <taxon>Stramenopiles</taxon>
        <taxon>Oomycota</taxon>
        <taxon>Peronosporomycetes</taxon>
        <taxon>Peronosporales</taxon>
        <taxon>Peronosporaceae</taxon>
        <taxon>Peronosclerospora</taxon>
    </lineage>
</organism>
<proteinExistence type="predicted"/>
<dbReference type="Proteomes" id="UP001163321">
    <property type="component" value="Chromosome 1"/>
</dbReference>
<keyword evidence="2" id="KW-1185">Reference proteome</keyword>
<gene>
    <name evidence="1" type="ORF">PsorP6_002285</name>
</gene>
<evidence type="ECO:0000313" key="2">
    <source>
        <dbReference type="Proteomes" id="UP001163321"/>
    </source>
</evidence>
<comment type="caution">
    <text evidence="1">The sequence shown here is derived from an EMBL/GenBank/DDBJ whole genome shotgun (WGS) entry which is preliminary data.</text>
</comment>
<sequence length="125" mass="13919">MLSLNETTAHNVQGTSGDDINADVIIGATTDVLERWLKVQISVFDLLSCRWKLWKFVWLKYFGKTRSVTVTGSKICSARPSSDQRMTLELSTSKISYSNNRNLGASGLARLLPSLIVAIFQLFCC</sequence>